<reference evidence="9 10" key="1">
    <citation type="journal article" date="2012" name="Stand. Genomic Sci.">
        <title>Complete genome sequencing and analysis of Saprospira grandis str. Lewin, a predatory marine bacterium.</title>
        <authorList>
            <person name="Saw J.H."/>
            <person name="Yuryev A."/>
            <person name="Kanbe M."/>
            <person name="Hou S."/>
            <person name="Young A.G."/>
            <person name="Aizawa S."/>
            <person name="Alam M."/>
        </authorList>
    </citation>
    <scope>NUCLEOTIDE SEQUENCE [LARGE SCALE GENOMIC DNA]</scope>
    <source>
        <strain evidence="9 10">Lewin</strain>
    </source>
</reference>
<keyword evidence="10" id="KW-1185">Reference proteome</keyword>
<evidence type="ECO:0000256" key="1">
    <source>
        <dbReference type="ARBA" id="ARBA00007718"/>
    </source>
</evidence>
<name>H6KYY5_SAPGL</name>
<comment type="pathway">
    <text evidence="7">Porphyrin-containing compound metabolism; protoheme biosynthesis; protoheme from protoporphyrin-IX: step 1/1.</text>
</comment>
<dbReference type="InterPro" id="IPR001015">
    <property type="entry name" value="Ferrochelatase"/>
</dbReference>
<keyword evidence="7" id="KW-0963">Cytoplasm</keyword>
<keyword evidence="7" id="KW-0479">Metal-binding</keyword>
<keyword evidence="4 7" id="KW-0456">Lyase</keyword>
<feature type="binding site" evidence="7">
    <location>
        <position position="194"/>
    </location>
    <ligand>
        <name>Fe(2+)</name>
        <dbReference type="ChEBI" id="CHEBI:29033"/>
    </ligand>
</feature>
<comment type="function">
    <text evidence="7">Catalyzes the ferrous insertion into protoporphyrin IX.</text>
</comment>
<dbReference type="PANTHER" id="PTHR11108">
    <property type="entry name" value="FERROCHELATASE"/>
    <property type="match status" value="1"/>
</dbReference>
<keyword evidence="5 7" id="KW-0627">Porphyrin biosynthesis</keyword>
<dbReference type="HAMAP" id="MF_00323">
    <property type="entry name" value="Ferrochelatase"/>
    <property type="match status" value="1"/>
</dbReference>
<dbReference type="Pfam" id="PF00762">
    <property type="entry name" value="Ferrochelatase"/>
    <property type="match status" value="1"/>
</dbReference>
<evidence type="ECO:0000256" key="6">
    <source>
        <dbReference type="ARBA" id="ARBA00024536"/>
    </source>
</evidence>
<evidence type="ECO:0000256" key="2">
    <source>
        <dbReference type="ARBA" id="ARBA00023004"/>
    </source>
</evidence>
<dbReference type="EC" id="4.98.1.1" evidence="7"/>
<evidence type="ECO:0000313" key="9">
    <source>
        <dbReference type="EMBL" id="AFC23269.1"/>
    </source>
</evidence>
<protein>
    <recommendedName>
        <fullName evidence="7">Ferrochelatase</fullName>
        <ecNumber evidence="7">4.98.1.1</ecNumber>
    </recommendedName>
    <alternativeName>
        <fullName evidence="7">Heme synthase</fullName>
    </alternativeName>
    <alternativeName>
        <fullName evidence="7">Protoheme ferro-lyase</fullName>
    </alternativeName>
</protein>
<dbReference type="CDD" id="cd03411">
    <property type="entry name" value="Ferrochelatase_N"/>
    <property type="match status" value="1"/>
</dbReference>
<feature type="binding site" evidence="7">
    <location>
        <position position="296"/>
    </location>
    <ligand>
        <name>Fe(2+)</name>
        <dbReference type="ChEBI" id="CHEBI:29033"/>
    </ligand>
</feature>
<comment type="subcellular location">
    <subcellularLocation>
        <location evidence="7">Cytoplasm</location>
    </subcellularLocation>
</comment>
<dbReference type="KEGG" id="sgn:SGRA_0530"/>
<dbReference type="GO" id="GO:0004325">
    <property type="term" value="F:ferrochelatase activity"/>
    <property type="evidence" value="ECO:0007669"/>
    <property type="project" value="UniProtKB-UniRule"/>
</dbReference>
<evidence type="ECO:0000256" key="3">
    <source>
        <dbReference type="ARBA" id="ARBA00023133"/>
    </source>
</evidence>
<comment type="catalytic activity">
    <reaction evidence="6">
        <text>Fe-coproporphyrin III + 2 H(+) = coproporphyrin III + Fe(2+)</text>
        <dbReference type="Rhea" id="RHEA:49572"/>
        <dbReference type="ChEBI" id="CHEBI:15378"/>
        <dbReference type="ChEBI" id="CHEBI:29033"/>
        <dbReference type="ChEBI" id="CHEBI:68438"/>
        <dbReference type="ChEBI" id="CHEBI:131725"/>
        <dbReference type="EC" id="4.99.1.9"/>
    </reaction>
    <physiologicalReaction direction="right-to-left" evidence="6">
        <dbReference type="Rhea" id="RHEA:49574"/>
    </physiologicalReaction>
</comment>
<dbReference type="InterPro" id="IPR033644">
    <property type="entry name" value="Ferrochelatase_C"/>
</dbReference>
<dbReference type="GO" id="GO:0005737">
    <property type="term" value="C:cytoplasm"/>
    <property type="evidence" value="ECO:0007669"/>
    <property type="project" value="UniProtKB-SubCell"/>
</dbReference>
<dbReference type="Proteomes" id="UP000007519">
    <property type="component" value="Chromosome"/>
</dbReference>
<dbReference type="STRING" id="984262.SGRA_0530"/>
<dbReference type="InterPro" id="IPR033659">
    <property type="entry name" value="Ferrochelatase_N"/>
</dbReference>
<dbReference type="SUPFAM" id="SSF53800">
    <property type="entry name" value="Chelatase"/>
    <property type="match status" value="1"/>
</dbReference>
<evidence type="ECO:0000313" key="10">
    <source>
        <dbReference type="Proteomes" id="UP000007519"/>
    </source>
</evidence>
<keyword evidence="3 7" id="KW-0350">Heme biosynthesis</keyword>
<dbReference type="EMBL" id="CP002831">
    <property type="protein sequence ID" value="AFC23269.1"/>
    <property type="molecule type" value="Genomic_DNA"/>
</dbReference>
<dbReference type="Gene3D" id="3.40.50.1400">
    <property type="match status" value="2"/>
</dbReference>
<sequence>MALAGKTGVLLVNLGTPDAPTRGAVYRYLKEFLLDGRVIDINPIARNILVRGIIAPFRSGASAKLYQELWTDKGSPLKVFGYFLQEEVQKQLGDDYIVELGMRYQNPSIKSALDKLMAQQISRLVVLPLFPQYASATTGSVHDEVMRLLRQEQIIPEISFINSYHDHPKMIAAFVARAQEHNIEDYDHLLFSYHGLPKRQLVKADRCNHCMQTENCCETLSIKNQHCYSAQCYDTSRAIAEALNLPKEKYSNCFQSRLGRDPWLEPYTSDLLKERYEKGDRKILVFCPAFVADCLETTIEISEEYAEEFEEMGGEHLQLVEGLNDHPLWVEAVVELIQEA</sequence>
<gene>
    <name evidence="7 9" type="primary">hemH</name>
    <name evidence="9" type="ordered locus">SGRA_0530</name>
</gene>
<evidence type="ECO:0000256" key="8">
    <source>
        <dbReference type="RuleBase" id="RU004185"/>
    </source>
</evidence>
<dbReference type="PANTHER" id="PTHR11108:SF1">
    <property type="entry name" value="FERROCHELATASE, MITOCHONDRIAL"/>
    <property type="match status" value="1"/>
</dbReference>
<dbReference type="CDD" id="cd00419">
    <property type="entry name" value="Ferrochelatase_C"/>
    <property type="match status" value="1"/>
</dbReference>
<dbReference type="GO" id="GO:0006783">
    <property type="term" value="P:heme biosynthetic process"/>
    <property type="evidence" value="ECO:0007669"/>
    <property type="project" value="UniProtKB-UniRule"/>
</dbReference>
<keyword evidence="2 7" id="KW-0408">Iron</keyword>
<organism evidence="9 10">
    <name type="scientific">Saprospira grandis (strain Lewin)</name>
    <dbReference type="NCBI Taxonomy" id="984262"/>
    <lineage>
        <taxon>Bacteria</taxon>
        <taxon>Pseudomonadati</taxon>
        <taxon>Bacteroidota</taxon>
        <taxon>Saprospiria</taxon>
        <taxon>Saprospirales</taxon>
        <taxon>Saprospiraceae</taxon>
        <taxon>Saprospira</taxon>
    </lineage>
</organism>
<dbReference type="OrthoDB" id="9809741at2"/>
<evidence type="ECO:0000256" key="4">
    <source>
        <dbReference type="ARBA" id="ARBA00023239"/>
    </source>
</evidence>
<dbReference type="AlphaFoldDB" id="H6KYY5"/>
<evidence type="ECO:0000256" key="7">
    <source>
        <dbReference type="HAMAP-Rule" id="MF_00323"/>
    </source>
</evidence>
<dbReference type="eggNOG" id="COG0276">
    <property type="taxonomic scope" value="Bacteria"/>
</dbReference>
<dbReference type="RefSeq" id="WP_014373513.1">
    <property type="nucleotide sequence ID" value="NC_016940.1"/>
</dbReference>
<accession>H6KYY5</accession>
<dbReference type="GO" id="GO:0046872">
    <property type="term" value="F:metal ion binding"/>
    <property type="evidence" value="ECO:0007669"/>
    <property type="project" value="UniProtKB-KW"/>
</dbReference>
<comment type="similarity">
    <text evidence="1 7 8">Belongs to the ferrochelatase family.</text>
</comment>
<evidence type="ECO:0000256" key="5">
    <source>
        <dbReference type="ARBA" id="ARBA00023244"/>
    </source>
</evidence>
<dbReference type="HOGENOM" id="CLU_018884_0_1_10"/>
<comment type="catalytic activity">
    <reaction evidence="7">
        <text>heme b + 2 H(+) = protoporphyrin IX + Fe(2+)</text>
        <dbReference type="Rhea" id="RHEA:22584"/>
        <dbReference type="ChEBI" id="CHEBI:15378"/>
        <dbReference type="ChEBI" id="CHEBI:29033"/>
        <dbReference type="ChEBI" id="CHEBI:57306"/>
        <dbReference type="ChEBI" id="CHEBI:60344"/>
        <dbReference type="EC" id="4.98.1.1"/>
    </reaction>
</comment>
<dbReference type="NCBIfam" id="TIGR00109">
    <property type="entry name" value="hemH"/>
    <property type="match status" value="1"/>
</dbReference>
<proteinExistence type="inferred from homology"/>
<dbReference type="UniPathway" id="UPA00252">
    <property type="reaction ID" value="UER00325"/>
</dbReference>